<dbReference type="EMBL" id="JWZT01000752">
    <property type="protein sequence ID" value="KII73611.1"/>
    <property type="molecule type" value="Genomic_DNA"/>
</dbReference>
<dbReference type="Proteomes" id="UP000031668">
    <property type="component" value="Unassembled WGS sequence"/>
</dbReference>
<accession>A0A0C2N1Y7</accession>
<protein>
    <submittedName>
        <fullName evidence="1">Uncharacterized protein</fullName>
    </submittedName>
</protein>
<reference evidence="1 2" key="1">
    <citation type="journal article" date="2014" name="Genome Biol. Evol.">
        <title>The genome of the myxosporean Thelohanellus kitauei shows adaptations to nutrient acquisition within its fish host.</title>
        <authorList>
            <person name="Yang Y."/>
            <person name="Xiong J."/>
            <person name="Zhou Z."/>
            <person name="Huo F."/>
            <person name="Miao W."/>
            <person name="Ran C."/>
            <person name="Liu Y."/>
            <person name="Zhang J."/>
            <person name="Feng J."/>
            <person name="Wang M."/>
            <person name="Wang M."/>
            <person name="Wang L."/>
            <person name="Yao B."/>
        </authorList>
    </citation>
    <scope>NUCLEOTIDE SEQUENCE [LARGE SCALE GENOMIC DNA]</scope>
    <source>
        <strain evidence="1">Wuqing</strain>
    </source>
</reference>
<keyword evidence="2" id="KW-1185">Reference proteome</keyword>
<name>A0A0C2N1Y7_THEKT</name>
<evidence type="ECO:0000313" key="1">
    <source>
        <dbReference type="EMBL" id="KII73611.1"/>
    </source>
</evidence>
<organism evidence="1 2">
    <name type="scientific">Thelohanellus kitauei</name>
    <name type="common">Myxosporean</name>
    <dbReference type="NCBI Taxonomy" id="669202"/>
    <lineage>
        <taxon>Eukaryota</taxon>
        <taxon>Metazoa</taxon>
        <taxon>Cnidaria</taxon>
        <taxon>Myxozoa</taxon>
        <taxon>Myxosporea</taxon>
        <taxon>Bivalvulida</taxon>
        <taxon>Platysporina</taxon>
        <taxon>Myxobolidae</taxon>
        <taxon>Thelohanellus</taxon>
    </lineage>
</organism>
<proteinExistence type="predicted"/>
<gene>
    <name evidence="1" type="ORF">RF11_16313</name>
</gene>
<sequence>MTNRCDNLRKMLQWGKSCIIDVHESHVCFRDLKDLQNKNIQYLDYYVFNYEAAVFTTFMDAAKKSSIFDPIQHYDMLLKDKHCDISNTTVNQFMNILRLTLLSKEKNITVWRLTASLRFMFYSSCMNTHFSDADFEMIMKRLIYLALEGKEPLATYAIKCLQVFVSNRKRLENFYPQLKQLFDVLICRLLKYIHIYAFDRHQVIRSVTNEERMEMDDFNRSMILSLLNSVDTRDLIEYQSIIEFNSIVDLLDESTISKPNKLKYHYLALIRYLISIYDVSLLII</sequence>
<dbReference type="AlphaFoldDB" id="A0A0C2N1Y7"/>
<comment type="caution">
    <text evidence="1">The sequence shown here is derived from an EMBL/GenBank/DDBJ whole genome shotgun (WGS) entry which is preliminary data.</text>
</comment>
<evidence type="ECO:0000313" key="2">
    <source>
        <dbReference type="Proteomes" id="UP000031668"/>
    </source>
</evidence>